<dbReference type="EMBL" id="JASSOM010000046">
    <property type="protein sequence ID" value="MDK9362929.1"/>
    <property type="molecule type" value="Genomic_DNA"/>
</dbReference>
<protein>
    <submittedName>
        <fullName evidence="2">Uncharacterized protein</fullName>
    </submittedName>
</protein>
<accession>A0AAP4FVM5</accession>
<dbReference type="AlphaFoldDB" id="A0AAP4FVM5"/>
<keyword evidence="1" id="KW-0472">Membrane</keyword>
<evidence type="ECO:0000313" key="2">
    <source>
        <dbReference type="EMBL" id="MDK9362929.1"/>
    </source>
</evidence>
<evidence type="ECO:0000313" key="3">
    <source>
        <dbReference type="Proteomes" id="UP001223214"/>
    </source>
</evidence>
<keyword evidence="1" id="KW-0812">Transmembrane</keyword>
<organism evidence="2 3">
    <name type="scientific">Lelliottia wanjuensis</name>
    <dbReference type="NCBI Taxonomy" id="3050585"/>
    <lineage>
        <taxon>Bacteria</taxon>
        <taxon>Pseudomonadati</taxon>
        <taxon>Pseudomonadota</taxon>
        <taxon>Gammaproteobacteria</taxon>
        <taxon>Enterobacterales</taxon>
        <taxon>Enterobacteriaceae</taxon>
        <taxon>Lelliottia</taxon>
    </lineage>
</organism>
<keyword evidence="1" id="KW-1133">Transmembrane helix</keyword>
<reference evidence="2 3" key="1">
    <citation type="submission" date="2023-06" db="EMBL/GenBank/DDBJ databases">
        <title>Identification and characterization of antibiotic-resistant Gram-negative bacteria.</title>
        <authorList>
            <person name="Cho G.-S."/>
            <person name="Lee J."/>
            <person name="Tai E."/>
            <person name="Jeong S."/>
            <person name="Kim I."/>
            <person name="Kim B.-E."/>
            <person name="Jeong M.-I."/>
            <person name="Oh K.-K."/>
            <person name="Franz C.M.A.P."/>
        </authorList>
    </citation>
    <scope>NUCLEOTIDE SEQUENCE [LARGE SCALE GENOMIC DNA]</scope>
    <source>
        <strain evidence="2 3">V106_12</strain>
    </source>
</reference>
<dbReference type="RefSeq" id="WP_285149191.1">
    <property type="nucleotide sequence ID" value="NZ_JASSOM010000046.1"/>
</dbReference>
<evidence type="ECO:0000256" key="1">
    <source>
        <dbReference type="SAM" id="Phobius"/>
    </source>
</evidence>
<dbReference type="Proteomes" id="UP001223214">
    <property type="component" value="Unassembled WGS sequence"/>
</dbReference>
<proteinExistence type="predicted"/>
<gene>
    <name evidence="2" type="ORF">QQF32_06945</name>
</gene>
<keyword evidence="3" id="KW-1185">Reference proteome</keyword>
<feature type="transmembrane region" description="Helical" evidence="1">
    <location>
        <begin position="52"/>
        <end position="75"/>
    </location>
</feature>
<comment type="caution">
    <text evidence="2">The sequence shown here is derived from an EMBL/GenBank/DDBJ whole genome shotgun (WGS) entry which is preliminary data.</text>
</comment>
<sequence>MIFPPRYPEYAELHPARWRRWWIALPVILFLAAMATMLLWPEGKPTRTPDFWFWSLVCPLIVWTVAVALRWLVWLQSVSNRETHREEIASSVRAWWRHRSRMLPVEAVMLVTPVGDKEADHQALLSPPFPVVPVAVDDTSGNALLHCPKVLGLGGRENRAVLLARYLARLVLTRLRESSETRPVQVFCWLGDEQSLTAFSLVLESDGIRLPEEVLQLQSAAELDKVIDAMPDDEQALLLCAGFGEAKPSAEYTASEAGFAWLCGHQAKALMTRSEILQPDAGETPAQLTEQLSRYAGLRGVPEGMLAADSSSMNTLLPSGWSAVDYVLMPWLGHAGPVTPFVMQSLAVLSALQGQTCGWTATLMESQFITGVCVPRGNLPH</sequence>
<feature type="transmembrane region" description="Helical" evidence="1">
    <location>
        <begin position="21"/>
        <end position="40"/>
    </location>
</feature>
<name>A0AAP4FVM5_9ENTR</name>